<evidence type="ECO:0000256" key="1">
    <source>
        <dbReference type="SAM" id="Phobius"/>
    </source>
</evidence>
<dbReference type="Proteomes" id="UP000261325">
    <property type="component" value="Unassembled WGS sequence"/>
</dbReference>
<keyword evidence="2" id="KW-0418">Kinase</keyword>
<keyword evidence="2" id="KW-0808">Transferase</keyword>
<protein>
    <submittedName>
        <fullName evidence="2">Two-component sensor histidine kinase</fullName>
    </submittedName>
</protein>
<keyword evidence="1" id="KW-1133">Transmembrane helix</keyword>
<reference evidence="2 3" key="1">
    <citation type="journal article" date="2018" name="Nat. Biotechnol.">
        <title>A standardized bacterial taxonomy based on genome phylogeny substantially revises the tree of life.</title>
        <authorList>
            <person name="Parks D.H."/>
            <person name="Chuvochina M."/>
            <person name="Waite D.W."/>
            <person name="Rinke C."/>
            <person name="Skarshewski A."/>
            <person name="Chaumeil P.A."/>
            <person name="Hugenholtz P."/>
        </authorList>
    </citation>
    <scope>NUCLEOTIDE SEQUENCE [LARGE SCALE GENOMIC DNA]</scope>
    <source>
        <strain evidence="2">UBA9049</strain>
    </source>
</reference>
<gene>
    <name evidence="2" type="ORF">DCF82_12180</name>
</gene>
<evidence type="ECO:0000313" key="2">
    <source>
        <dbReference type="EMBL" id="HAC28556.1"/>
    </source>
</evidence>
<proteinExistence type="predicted"/>
<feature type="transmembrane region" description="Helical" evidence="1">
    <location>
        <begin position="12"/>
        <end position="35"/>
    </location>
</feature>
<feature type="non-terminal residue" evidence="2">
    <location>
        <position position="77"/>
    </location>
</feature>
<keyword evidence="1" id="KW-0472">Membrane</keyword>
<sequence>MKLLSQLRTSSFQLALLYMVVFATSVFLLLAFIYWRTAGFMTAQTDETIEAEIAGLAEQYRSRGVNGLITIIRERVA</sequence>
<dbReference type="EMBL" id="DLYI01000156">
    <property type="protein sequence ID" value="HAC28556.1"/>
    <property type="molecule type" value="Genomic_DNA"/>
</dbReference>
<evidence type="ECO:0000313" key="3">
    <source>
        <dbReference type="Proteomes" id="UP000261325"/>
    </source>
</evidence>
<dbReference type="AlphaFoldDB" id="A0A3B8WGL6"/>
<dbReference type="GO" id="GO:0016301">
    <property type="term" value="F:kinase activity"/>
    <property type="evidence" value="ECO:0007669"/>
    <property type="project" value="UniProtKB-KW"/>
</dbReference>
<organism evidence="2 3">
    <name type="scientific">Marinobacter nauticus</name>
    <name type="common">Marinobacter hydrocarbonoclasticus</name>
    <name type="synonym">Marinobacter aquaeolei</name>
    <dbReference type="NCBI Taxonomy" id="2743"/>
    <lineage>
        <taxon>Bacteria</taxon>
        <taxon>Pseudomonadati</taxon>
        <taxon>Pseudomonadota</taxon>
        <taxon>Gammaproteobacteria</taxon>
        <taxon>Pseudomonadales</taxon>
        <taxon>Marinobacteraceae</taxon>
        <taxon>Marinobacter</taxon>
    </lineage>
</organism>
<accession>A0A3B8WGL6</accession>
<comment type="caution">
    <text evidence="2">The sequence shown here is derived from an EMBL/GenBank/DDBJ whole genome shotgun (WGS) entry which is preliminary data.</text>
</comment>
<name>A0A3B8WGL6_MARNT</name>
<keyword evidence="1" id="KW-0812">Transmembrane</keyword>